<dbReference type="PATRIC" id="fig|1420583.3.peg.2868"/>
<dbReference type="Gene3D" id="3.30.2320.10">
    <property type="entry name" value="hypothetical protein PF0899 domain"/>
    <property type="match status" value="1"/>
</dbReference>
<keyword evidence="4" id="KW-1185">Reference proteome</keyword>
<comment type="subcellular location">
    <subcellularLocation>
        <location evidence="1">Virion</location>
    </subcellularLocation>
</comment>
<evidence type="ECO:0000313" key="3">
    <source>
        <dbReference type="EMBL" id="KMS54586.1"/>
    </source>
</evidence>
<dbReference type="InterPro" id="IPR024455">
    <property type="entry name" value="Phage_capsid"/>
</dbReference>
<dbReference type="InterPro" id="IPR054612">
    <property type="entry name" value="Phage_capsid-like_C"/>
</dbReference>
<organism evidence="3 4">
    <name type="scientific">Sphingobium cupriresistens LL01</name>
    <dbReference type="NCBI Taxonomy" id="1420583"/>
    <lineage>
        <taxon>Bacteria</taxon>
        <taxon>Pseudomonadati</taxon>
        <taxon>Pseudomonadota</taxon>
        <taxon>Alphaproteobacteria</taxon>
        <taxon>Sphingomonadales</taxon>
        <taxon>Sphingomonadaceae</taxon>
        <taxon>Sphingobium</taxon>
    </lineage>
</organism>
<dbReference type="Proteomes" id="UP000052232">
    <property type="component" value="Unassembled WGS sequence"/>
</dbReference>
<sequence>MKYHSKAALSAVATLLAHPFRTMFAARKGELTLTAPTLAPRELPVLPRALIGATVRADVTTDPKAMIEQLQAAHKEFRDTIEANIGAKADGAEVTEKLNKLNGTMNALETTLNEHALKIAAASMNPSGQKVAPADPEYSNAFASFMRTESAEDHRKLMAAQKVGPRAAMSEGVPADGGLLTPIEWDRTISGRLKLITPMRQESTVISISKAGFTKLFTDRTVGSGWVGETASRPATATPQFTALPFGLGQLYANAAASQDVLDDAEIDLENWLTGEIETEFSRQEGIAFVGGDGTNKPYGFLTYATGGAAAARHPWGAIEVVTSGNATAITADKVVDIVYKLPAVYTPNAKFFTNRSSLGAVRKLKDGQNNYLWQPTFVAGQPSTLAGYPVVDMPDMPNIAADALSLAFGDMRETYLVIDRIGFRVLRDPYTNKPYICFYCTKRVGGGVKNPDSMKVMKIGA</sequence>
<comment type="caution">
    <text evidence="3">The sequence shown here is derived from an EMBL/GenBank/DDBJ whole genome shotgun (WGS) entry which is preliminary data.</text>
</comment>
<dbReference type="NCBIfam" id="TIGR01554">
    <property type="entry name" value="major_cap_HK97"/>
    <property type="match status" value="1"/>
</dbReference>
<dbReference type="RefSeq" id="WP_082679144.1">
    <property type="nucleotide sequence ID" value="NZ_KQ130435.1"/>
</dbReference>
<dbReference type="EMBL" id="JACT01000003">
    <property type="protein sequence ID" value="KMS54586.1"/>
    <property type="molecule type" value="Genomic_DNA"/>
</dbReference>
<evidence type="ECO:0000313" key="4">
    <source>
        <dbReference type="Proteomes" id="UP000052232"/>
    </source>
</evidence>
<feature type="domain" description="Phage capsid-like C-terminal" evidence="2">
    <location>
        <begin position="177"/>
        <end position="459"/>
    </location>
</feature>
<evidence type="ECO:0000256" key="1">
    <source>
        <dbReference type="ARBA" id="ARBA00004328"/>
    </source>
</evidence>
<evidence type="ECO:0000259" key="2">
    <source>
        <dbReference type="Pfam" id="PF05065"/>
    </source>
</evidence>
<reference evidence="3 4" key="1">
    <citation type="journal article" date="2015" name="G3 (Bethesda)">
        <title>Insights into Ongoing Evolution of the Hexachlorocyclohexane Catabolic Pathway from Comparative Genomics of Ten Sphingomonadaceae Strains.</title>
        <authorList>
            <person name="Pearce S.L."/>
            <person name="Oakeshott J.G."/>
            <person name="Pandey G."/>
        </authorList>
    </citation>
    <scope>NUCLEOTIDE SEQUENCE [LARGE SCALE GENOMIC DNA]</scope>
    <source>
        <strain evidence="3 4">LL01</strain>
    </source>
</reference>
<gene>
    <name evidence="3" type="ORF">V473_15355</name>
</gene>
<protein>
    <submittedName>
        <fullName evidence="3">Capsid protein</fullName>
    </submittedName>
</protein>
<accession>A0A0J7XRW7</accession>
<dbReference type="SUPFAM" id="SSF56563">
    <property type="entry name" value="Major capsid protein gp5"/>
    <property type="match status" value="1"/>
</dbReference>
<name>A0A0J7XRW7_9SPHN</name>
<dbReference type="AlphaFoldDB" id="A0A0J7XRW7"/>
<dbReference type="Pfam" id="PF05065">
    <property type="entry name" value="Phage_capsid"/>
    <property type="match status" value="1"/>
</dbReference>
<dbReference type="STRING" id="1420583.V473_15355"/>
<proteinExistence type="predicted"/>